<keyword evidence="1" id="KW-0472">Membrane</keyword>
<dbReference type="AlphaFoldDB" id="A0A9P0AHC5"/>
<dbReference type="EMBL" id="OU963867">
    <property type="protein sequence ID" value="CAH0391205.1"/>
    <property type="molecule type" value="Genomic_DNA"/>
</dbReference>
<accession>A0A9P0AHC5</accession>
<keyword evidence="1" id="KW-0812">Transmembrane</keyword>
<gene>
    <name evidence="3" type="ORF">BEMITA_LOCUS9849</name>
</gene>
<keyword evidence="2" id="KW-0732">Signal</keyword>
<dbReference type="Proteomes" id="UP001152759">
    <property type="component" value="Chromosome 6"/>
</dbReference>
<keyword evidence="1" id="KW-1133">Transmembrane helix</keyword>
<feature type="chain" id="PRO_5040230105" evidence="2">
    <location>
        <begin position="19"/>
        <end position="152"/>
    </location>
</feature>
<reference evidence="3" key="1">
    <citation type="submission" date="2021-12" db="EMBL/GenBank/DDBJ databases">
        <authorList>
            <person name="King R."/>
        </authorList>
    </citation>
    <scope>NUCLEOTIDE SEQUENCE</scope>
</reference>
<feature type="transmembrane region" description="Helical" evidence="1">
    <location>
        <begin position="71"/>
        <end position="96"/>
    </location>
</feature>
<evidence type="ECO:0000313" key="3">
    <source>
        <dbReference type="EMBL" id="CAH0391205.1"/>
    </source>
</evidence>
<name>A0A9P0AHC5_BEMTA</name>
<evidence type="ECO:0000256" key="1">
    <source>
        <dbReference type="SAM" id="Phobius"/>
    </source>
</evidence>
<organism evidence="3 4">
    <name type="scientific">Bemisia tabaci</name>
    <name type="common">Sweetpotato whitefly</name>
    <name type="synonym">Aleurodes tabaci</name>
    <dbReference type="NCBI Taxonomy" id="7038"/>
    <lineage>
        <taxon>Eukaryota</taxon>
        <taxon>Metazoa</taxon>
        <taxon>Ecdysozoa</taxon>
        <taxon>Arthropoda</taxon>
        <taxon>Hexapoda</taxon>
        <taxon>Insecta</taxon>
        <taxon>Pterygota</taxon>
        <taxon>Neoptera</taxon>
        <taxon>Paraneoptera</taxon>
        <taxon>Hemiptera</taxon>
        <taxon>Sternorrhyncha</taxon>
        <taxon>Aleyrodoidea</taxon>
        <taxon>Aleyrodidae</taxon>
        <taxon>Aleyrodinae</taxon>
        <taxon>Bemisia</taxon>
    </lineage>
</organism>
<sequence length="152" mass="17262">MKIHILGFILCFILQFRSFCCEDCSSKNGDYDTKCPGENDPSTYDTCCWSNSTVFCCPAVDPNAFYINPTWAMIIGLSVIVSCIAIAGLLILCCFWSPCPLFDMCRIKYHYDDIIAYSDEKEEEPLNMPPEITDNSNHYSPCHVKVKKIEIV</sequence>
<evidence type="ECO:0000313" key="4">
    <source>
        <dbReference type="Proteomes" id="UP001152759"/>
    </source>
</evidence>
<dbReference type="KEGG" id="btab:109033858"/>
<proteinExistence type="predicted"/>
<evidence type="ECO:0000256" key="2">
    <source>
        <dbReference type="SAM" id="SignalP"/>
    </source>
</evidence>
<feature type="signal peptide" evidence="2">
    <location>
        <begin position="1"/>
        <end position="18"/>
    </location>
</feature>
<keyword evidence="4" id="KW-1185">Reference proteome</keyword>
<protein>
    <submittedName>
        <fullName evidence="3">Uncharacterized protein</fullName>
    </submittedName>
</protein>